<gene>
    <name evidence="1" type="ORF">METZ01_LOCUS223948</name>
</gene>
<protein>
    <recommendedName>
        <fullName evidence="2">DUF3303 domain-containing protein</fullName>
    </recommendedName>
</protein>
<proteinExistence type="predicted"/>
<sequence length="85" mass="9784">MYFFAEHRHTGATCFSKDELKTVLFDNLITEANEHGVKIHQFVKCAPEHRFFFVLEADDYQAIHNLFQPVFTLGDIEVIPAISAL</sequence>
<dbReference type="EMBL" id="UINC01053951">
    <property type="protein sequence ID" value="SVB71094.1"/>
    <property type="molecule type" value="Genomic_DNA"/>
</dbReference>
<name>A0A382G911_9ZZZZ</name>
<evidence type="ECO:0008006" key="2">
    <source>
        <dbReference type="Google" id="ProtNLM"/>
    </source>
</evidence>
<organism evidence="1">
    <name type="scientific">marine metagenome</name>
    <dbReference type="NCBI Taxonomy" id="408172"/>
    <lineage>
        <taxon>unclassified sequences</taxon>
        <taxon>metagenomes</taxon>
        <taxon>ecological metagenomes</taxon>
    </lineage>
</organism>
<dbReference type="InterPro" id="IPR021734">
    <property type="entry name" value="DUF3303"/>
</dbReference>
<dbReference type="AlphaFoldDB" id="A0A382G911"/>
<reference evidence="1" key="1">
    <citation type="submission" date="2018-05" db="EMBL/GenBank/DDBJ databases">
        <authorList>
            <person name="Lanie J.A."/>
            <person name="Ng W.-L."/>
            <person name="Kazmierczak K.M."/>
            <person name="Andrzejewski T.M."/>
            <person name="Davidsen T.M."/>
            <person name="Wayne K.J."/>
            <person name="Tettelin H."/>
            <person name="Glass J.I."/>
            <person name="Rusch D."/>
            <person name="Podicherti R."/>
            <person name="Tsui H.-C.T."/>
            <person name="Winkler M.E."/>
        </authorList>
    </citation>
    <scope>NUCLEOTIDE SEQUENCE</scope>
</reference>
<evidence type="ECO:0000313" key="1">
    <source>
        <dbReference type="EMBL" id="SVB71094.1"/>
    </source>
</evidence>
<dbReference type="Pfam" id="PF11746">
    <property type="entry name" value="DUF3303"/>
    <property type="match status" value="1"/>
</dbReference>
<accession>A0A382G911</accession>